<keyword evidence="5" id="KW-0963">Cytoplasm</keyword>
<evidence type="ECO:0000256" key="1">
    <source>
        <dbReference type="ARBA" id="ARBA00022603"/>
    </source>
</evidence>
<accession>A0A1H5XZV4</accession>
<keyword evidence="1 5" id="KW-0489">Methyltransferase</keyword>
<sequence>MKITLASIGGKMKSAPCAALVEDYCQRALRLAPVAAHRFADEARLLAWLEQTRSKGRVLVYLFDSRGKSLSSEELSQQLGQAGVDGQQHLVFAIGPPDGWSDAARKASDQLIAFGRITLPHELALAVAAEQLYRALAILEGHPYHSGH</sequence>
<proteinExistence type="inferred from homology"/>
<comment type="subcellular location">
    <subcellularLocation>
        <location evidence="5">Cytoplasm</location>
    </subcellularLocation>
</comment>
<reference evidence="6 7" key="1">
    <citation type="submission" date="2016-10" db="EMBL/GenBank/DDBJ databases">
        <authorList>
            <person name="de Groot N.N."/>
        </authorList>
    </citation>
    <scope>NUCLEOTIDE SEQUENCE [LARGE SCALE GENOMIC DNA]</scope>
    <source>
        <strain evidence="6 7">DSM 22489</strain>
    </source>
</reference>
<dbReference type="PIRSF" id="PIRSF004505">
    <property type="entry name" value="MT_bac"/>
    <property type="match status" value="1"/>
</dbReference>
<dbReference type="InterPro" id="IPR029028">
    <property type="entry name" value="Alpha/beta_knot_MTases"/>
</dbReference>
<dbReference type="GO" id="GO:0070038">
    <property type="term" value="F:rRNA (pseudouridine-N3-)-methyltransferase activity"/>
    <property type="evidence" value="ECO:0007669"/>
    <property type="project" value="UniProtKB-UniRule"/>
</dbReference>
<dbReference type="PANTHER" id="PTHR33603">
    <property type="entry name" value="METHYLTRANSFERASE"/>
    <property type="match status" value="1"/>
</dbReference>
<keyword evidence="3 5" id="KW-0949">S-adenosyl-L-methionine</keyword>
<dbReference type="Gene3D" id="3.40.1280.10">
    <property type="match status" value="1"/>
</dbReference>
<dbReference type="Proteomes" id="UP000236728">
    <property type="component" value="Unassembled WGS sequence"/>
</dbReference>
<evidence type="ECO:0000256" key="4">
    <source>
        <dbReference type="ARBA" id="ARBA00038303"/>
    </source>
</evidence>
<evidence type="ECO:0000256" key="2">
    <source>
        <dbReference type="ARBA" id="ARBA00022679"/>
    </source>
</evidence>
<gene>
    <name evidence="5" type="primary">rlmH</name>
    <name evidence="6" type="ORF">SAMN05421819_2054</name>
</gene>
<dbReference type="AlphaFoldDB" id="A0A1H5XZV4"/>
<dbReference type="OrthoDB" id="9806643at2"/>
<evidence type="ECO:0000256" key="3">
    <source>
        <dbReference type="ARBA" id="ARBA00022691"/>
    </source>
</evidence>
<comment type="catalytic activity">
    <reaction evidence="5">
        <text>pseudouridine(1915) in 23S rRNA + S-adenosyl-L-methionine = N(3)-methylpseudouridine(1915) in 23S rRNA + S-adenosyl-L-homocysteine + H(+)</text>
        <dbReference type="Rhea" id="RHEA:42752"/>
        <dbReference type="Rhea" id="RHEA-COMP:10221"/>
        <dbReference type="Rhea" id="RHEA-COMP:10222"/>
        <dbReference type="ChEBI" id="CHEBI:15378"/>
        <dbReference type="ChEBI" id="CHEBI:57856"/>
        <dbReference type="ChEBI" id="CHEBI:59789"/>
        <dbReference type="ChEBI" id="CHEBI:65314"/>
        <dbReference type="ChEBI" id="CHEBI:74486"/>
        <dbReference type="EC" id="2.1.1.177"/>
    </reaction>
</comment>
<dbReference type="SUPFAM" id="SSF75217">
    <property type="entry name" value="alpha/beta knot"/>
    <property type="match status" value="1"/>
</dbReference>
<evidence type="ECO:0000256" key="5">
    <source>
        <dbReference type="HAMAP-Rule" id="MF_00658"/>
    </source>
</evidence>
<protein>
    <recommendedName>
        <fullName evidence="5">Ribosomal RNA large subunit methyltransferase H</fullName>
        <ecNumber evidence="5">2.1.1.177</ecNumber>
    </recommendedName>
    <alternativeName>
        <fullName evidence="5">23S rRNA (pseudouridine1915-N3)-methyltransferase</fullName>
    </alternativeName>
    <alternativeName>
        <fullName evidence="5">23S rRNA m3Psi1915 methyltransferase</fullName>
    </alternativeName>
    <alternativeName>
        <fullName evidence="5">rRNA (pseudouridine-N3-)-methyltransferase RlmH</fullName>
    </alternativeName>
</protein>
<keyword evidence="2 5" id="KW-0808">Transferase</keyword>
<comment type="function">
    <text evidence="5">Specifically methylates the pseudouridine at position 1915 (m3Psi1915) in 23S rRNA.</text>
</comment>
<keyword evidence="7" id="KW-1185">Reference proteome</keyword>
<feature type="binding site" evidence="5">
    <location>
        <position position="95"/>
    </location>
    <ligand>
        <name>S-adenosyl-L-methionine</name>
        <dbReference type="ChEBI" id="CHEBI:59789"/>
    </ligand>
</feature>
<dbReference type="EC" id="2.1.1.177" evidence="5"/>
<dbReference type="InterPro" id="IPR003742">
    <property type="entry name" value="RlmH-like"/>
</dbReference>
<dbReference type="Pfam" id="PF02590">
    <property type="entry name" value="SPOUT_MTase"/>
    <property type="match status" value="1"/>
</dbReference>
<evidence type="ECO:0000313" key="7">
    <source>
        <dbReference type="Proteomes" id="UP000236728"/>
    </source>
</evidence>
<organism evidence="6 7">
    <name type="scientific">Bryocella elongata</name>
    <dbReference type="NCBI Taxonomy" id="863522"/>
    <lineage>
        <taxon>Bacteria</taxon>
        <taxon>Pseudomonadati</taxon>
        <taxon>Acidobacteriota</taxon>
        <taxon>Terriglobia</taxon>
        <taxon>Terriglobales</taxon>
        <taxon>Acidobacteriaceae</taxon>
        <taxon>Bryocella</taxon>
    </lineage>
</organism>
<keyword evidence="5" id="KW-0698">rRNA processing</keyword>
<comment type="similarity">
    <text evidence="4 5">Belongs to the RNA methyltransferase RlmH family.</text>
</comment>
<dbReference type="EMBL" id="FNVA01000003">
    <property type="protein sequence ID" value="SEG17284.1"/>
    <property type="molecule type" value="Genomic_DNA"/>
</dbReference>
<dbReference type="PANTHER" id="PTHR33603:SF1">
    <property type="entry name" value="RIBOSOMAL RNA LARGE SUBUNIT METHYLTRANSFERASE H"/>
    <property type="match status" value="1"/>
</dbReference>
<dbReference type="GO" id="GO:0005737">
    <property type="term" value="C:cytoplasm"/>
    <property type="evidence" value="ECO:0007669"/>
    <property type="project" value="UniProtKB-SubCell"/>
</dbReference>
<comment type="caution">
    <text evidence="5">Lacks conserved residue(s) required for the propagation of feature annotation.</text>
</comment>
<dbReference type="InterPro" id="IPR029026">
    <property type="entry name" value="tRNA_m1G_MTases_N"/>
</dbReference>
<name>A0A1H5XZV4_9BACT</name>
<comment type="subunit">
    <text evidence="5">Homodimer.</text>
</comment>
<evidence type="ECO:0000313" key="6">
    <source>
        <dbReference type="EMBL" id="SEG17284.1"/>
    </source>
</evidence>
<feature type="binding site" evidence="5">
    <location>
        <begin position="114"/>
        <end position="119"/>
    </location>
    <ligand>
        <name>S-adenosyl-L-methionine</name>
        <dbReference type="ChEBI" id="CHEBI:59789"/>
    </ligand>
</feature>
<dbReference type="HAMAP" id="MF_00658">
    <property type="entry name" value="23SrRNA_methyltr_H"/>
    <property type="match status" value="1"/>
</dbReference>
<dbReference type="CDD" id="cd18081">
    <property type="entry name" value="RlmH-like"/>
    <property type="match status" value="1"/>
</dbReference>